<name>A0AAN7YFP2_9EURO</name>
<evidence type="ECO:0000313" key="4">
    <source>
        <dbReference type="EMBL" id="KAK5083972.1"/>
    </source>
</evidence>
<protein>
    <submittedName>
        <fullName evidence="4">Enolase-phosphatase E1</fullName>
        <ecNumber evidence="4">3.1.3.77</ecNumber>
    </submittedName>
</protein>
<dbReference type="InterPro" id="IPR023214">
    <property type="entry name" value="HAD_sf"/>
</dbReference>
<dbReference type="PANTHER" id="PTHR20371:SF1">
    <property type="entry name" value="ENOLASE-PHOSPHATASE E1"/>
    <property type="match status" value="1"/>
</dbReference>
<dbReference type="SFLD" id="SFLDG01133">
    <property type="entry name" value="C1.5.4:_Enolase-phosphatase_Li"/>
    <property type="match status" value="1"/>
</dbReference>
<dbReference type="InterPro" id="IPR036412">
    <property type="entry name" value="HAD-like_sf"/>
</dbReference>
<dbReference type="InterPro" id="IPR023943">
    <property type="entry name" value="Enolase-ppase_E1"/>
</dbReference>
<dbReference type="Gene3D" id="3.40.50.1000">
    <property type="entry name" value="HAD superfamily/HAD-like"/>
    <property type="match status" value="1"/>
</dbReference>
<accession>A0AAN7YFP2</accession>
<dbReference type="Gene3D" id="1.10.720.60">
    <property type="match status" value="1"/>
</dbReference>
<gene>
    <name evidence="4" type="primary">UTR4</name>
    <name evidence="4" type="ORF">LTR05_006479</name>
</gene>
<dbReference type="EC" id="3.1.3.77" evidence="4"/>
<proteinExistence type="predicted"/>
<comment type="caution">
    <text evidence="4">The sequence shown here is derived from an EMBL/GenBank/DDBJ whole genome shotgun (WGS) entry which is preliminary data.</text>
</comment>
<dbReference type="PANTHER" id="PTHR20371">
    <property type="entry name" value="ENOLASE-PHOSPHATASE E1"/>
    <property type="match status" value="1"/>
</dbReference>
<dbReference type="SFLD" id="SFLDG01129">
    <property type="entry name" value="C1.5:_HAD__Beta-PGM__Phosphata"/>
    <property type="match status" value="1"/>
</dbReference>
<dbReference type="Pfam" id="PF00702">
    <property type="entry name" value="Hydrolase"/>
    <property type="match status" value="1"/>
</dbReference>
<keyword evidence="5" id="KW-1185">Reference proteome</keyword>
<dbReference type="AlphaFoldDB" id="A0AAN7YFP2"/>
<dbReference type="SUPFAM" id="SSF56784">
    <property type="entry name" value="HAD-like"/>
    <property type="match status" value="1"/>
</dbReference>
<keyword evidence="2 4" id="KW-0378">Hydrolase</keyword>
<dbReference type="CDD" id="cd01629">
    <property type="entry name" value="HAD_EP"/>
    <property type="match status" value="1"/>
</dbReference>
<sequence length="242" mass="27119">MAQDLSEVDTVLLDIEGTICPIEFVRATLFPYAIQALPKVLREKWDDPDFKPYRDAFPAEARGSPDALEAHVKDLTEQDVKIAYLKNLQGYLWQEGYETGSYSTPLFDDVIPTMQKWHDKGLSNSIYSSGSVFAQKLLFGHVKDKSSSNPGASINRQDLIHEWFDTVNAGPKTQTGSYEKIAEALVREPAKILFLSDSVTEIQAAMEAGMRTIVVERPGNSPLLDEDRTVYQVVQSLDQLDM</sequence>
<dbReference type="GO" id="GO:0043874">
    <property type="term" value="F:acireductone synthase activity"/>
    <property type="evidence" value="ECO:0007669"/>
    <property type="project" value="UniProtKB-EC"/>
</dbReference>
<dbReference type="GO" id="GO:0019509">
    <property type="term" value="P:L-methionine salvage from methylthioadenosine"/>
    <property type="evidence" value="ECO:0007669"/>
    <property type="project" value="InterPro"/>
</dbReference>
<evidence type="ECO:0000313" key="5">
    <source>
        <dbReference type="Proteomes" id="UP001309876"/>
    </source>
</evidence>
<dbReference type="EMBL" id="JAVRRJ010000006">
    <property type="protein sequence ID" value="KAK5083972.1"/>
    <property type="molecule type" value="Genomic_DNA"/>
</dbReference>
<evidence type="ECO:0000256" key="2">
    <source>
        <dbReference type="ARBA" id="ARBA00022801"/>
    </source>
</evidence>
<reference evidence="4 5" key="1">
    <citation type="submission" date="2023-08" db="EMBL/GenBank/DDBJ databases">
        <title>Black Yeasts Isolated from many extreme environments.</title>
        <authorList>
            <person name="Coleine C."/>
            <person name="Stajich J.E."/>
            <person name="Selbmann L."/>
        </authorList>
    </citation>
    <scope>NUCLEOTIDE SEQUENCE [LARGE SCALE GENOMIC DNA]</scope>
    <source>
        <strain evidence="4 5">CCFEE 5910</strain>
    </source>
</reference>
<evidence type="ECO:0000256" key="1">
    <source>
        <dbReference type="ARBA" id="ARBA00022605"/>
    </source>
</evidence>
<dbReference type="Proteomes" id="UP001309876">
    <property type="component" value="Unassembled WGS sequence"/>
</dbReference>
<dbReference type="SFLD" id="SFLDS00003">
    <property type="entry name" value="Haloacid_Dehalogenase"/>
    <property type="match status" value="1"/>
</dbReference>
<keyword evidence="3" id="KW-0486">Methionine biosynthesis</keyword>
<evidence type="ECO:0000256" key="3">
    <source>
        <dbReference type="ARBA" id="ARBA00023167"/>
    </source>
</evidence>
<dbReference type="NCBIfam" id="TIGR01691">
    <property type="entry name" value="enolase-ppase"/>
    <property type="match status" value="1"/>
</dbReference>
<keyword evidence="1" id="KW-0028">Amino-acid biosynthesis</keyword>
<dbReference type="PRINTS" id="PR00413">
    <property type="entry name" value="HADHALOGNASE"/>
</dbReference>
<organism evidence="4 5">
    <name type="scientific">Lithohypha guttulata</name>
    <dbReference type="NCBI Taxonomy" id="1690604"/>
    <lineage>
        <taxon>Eukaryota</taxon>
        <taxon>Fungi</taxon>
        <taxon>Dikarya</taxon>
        <taxon>Ascomycota</taxon>
        <taxon>Pezizomycotina</taxon>
        <taxon>Eurotiomycetes</taxon>
        <taxon>Chaetothyriomycetidae</taxon>
        <taxon>Chaetothyriales</taxon>
        <taxon>Trichomeriaceae</taxon>
        <taxon>Lithohypha</taxon>
    </lineage>
</organism>
<dbReference type="GO" id="GO:0000287">
    <property type="term" value="F:magnesium ion binding"/>
    <property type="evidence" value="ECO:0007669"/>
    <property type="project" value="InterPro"/>
</dbReference>
<dbReference type="InterPro" id="IPR006439">
    <property type="entry name" value="HAD-SF_hydro_IA"/>
</dbReference>